<name>A0A7V2SYL0_LEUMU</name>
<dbReference type="EMBL" id="DRMS01000106">
    <property type="protein sequence ID" value="HFC91684.1"/>
    <property type="molecule type" value="Genomic_DNA"/>
</dbReference>
<keyword evidence="1" id="KW-0732">Signal</keyword>
<organism evidence="3">
    <name type="scientific">Leucothrix mucor</name>
    <dbReference type="NCBI Taxonomy" id="45248"/>
    <lineage>
        <taxon>Bacteria</taxon>
        <taxon>Pseudomonadati</taxon>
        <taxon>Pseudomonadota</taxon>
        <taxon>Gammaproteobacteria</taxon>
        <taxon>Thiotrichales</taxon>
        <taxon>Thiotrichaceae</taxon>
        <taxon>Leucothrix</taxon>
    </lineage>
</organism>
<dbReference type="Proteomes" id="UP000885750">
    <property type="component" value="Unassembled WGS sequence"/>
</dbReference>
<comment type="caution">
    <text evidence="3">The sequence shown here is derived from an EMBL/GenBank/DDBJ whole genome shotgun (WGS) entry which is preliminary data.</text>
</comment>
<feature type="chain" id="PRO_5036404470" evidence="1">
    <location>
        <begin position="25"/>
        <end position="77"/>
    </location>
</feature>
<accession>A0A7V2SYL0</accession>
<evidence type="ECO:0000313" key="2">
    <source>
        <dbReference type="EMBL" id="HFC91684.1"/>
    </source>
</evidence>
<dbReference type="AlphaFoldDB" id="A0A7V2SYL0"/>
<gene>
    <name evidence="2" type="ORF">ENJ51_02605</name>
    <name evidence="3" type="ORF">ENJ51_03660</name>
</gene>
<feature type="signal peptide" evidence="1">
    <location>
        <begin position="1"/>
        <end position="24"/>
    </location>
</feature>
<proteinExistence type="predicted"/>
<evidence type="ECO:0000313" key="3">
    <source>
        <dbReference type="EMBL" id="HFC91887.1"/>
    </source>
</evidence>
<evidence type="ECO:0000256" key="1">
    <source>
        <dbReference type="SAM" id="SignalP"/>
    </source>
</evidence>
<dbReference type="EMBL" id="DRMS01000149">
    <property type="protein sequence ID" value="HFC91887.1"/>
    <property type="molecule type" value="Genomic_DNA"/>
</dbReference>
<reference evidence="3" key="1">
    <citation type="journal article" date="2020" name="mSystems">
        <title>Genome- and Community-Level Interaction Insights into Carbon Utilization and Element Cycling Functions of Hydrothermarchaeota in Hydrothermal Sediment.</title>
        <authorList>
            <person name="Zhou Z."/>
            <person name="Liu Y."/>
            <person name="Xu W."/>
            <person name="Pan J."/>
            <person name="Luo Z.H."/>
            <person name="Li M."/>
        </authorList>
    </citation>
    <scope>NUCLEOTIDE SEQUENCE [LARGE SCALE GENOMIC DNA]</scope>
    <source>
        <strain evidence="3">HyVt-493</strain>
    </source>
</reference>
<protein>
    <submittedName>
        <fullName evidence="3">Uncharacterized protein</fullName>
    </submittedName>
</protein>
<sequence>MKNKITKLLAVVTFGLILSSSAMANEEVDTFTLGFQNNSQDIMERDAVFSKISFSNPSMNDHATDSNVLDLNYDSVK</sequence>